<dbReference type="InterPro" id="IPR013785">
    <property type="entry name" value="Aldolase_TIM"/>
</dbReference>
<evidence type="ECO:0000256" key="3">
    <source>
        <dbReference type="ARBA" id="ARBA00023002"/>
    </source>
</evidence>
<accession>A0ABY3QS93</accession>
<dbReference type="PANTHER" id="PTHR32332:SF31">
    <property type="entry name" value="2-NITROPROPANE DIOXYGENASE FAMILY, PUTATIVE (AFU_ORTHOLOGUE AFUA_2G09850)-RELATED"/>
    <property type="match status" value="1"/>
</dbReference>
<evidence type="ECO:0000313" key="5">
    <source>
        <dbReference type="Proteomes" id="UP001430990"/>
    </source>
</evidence>
<keyword evidence="4" id="KW-0503">Monooxygenase</keyword>
<keyword evidence="3" id="KW-0560">Oxidoreductase</keyword>
<evidence type="ECO:0000256" key="2">
    <source>
        <dbReference type="ARBA" id="ARBA00022643"/>
    </source>
</evidence>
<gene>
    <name evidence="4" type="ORF">BjapCC829_08060</name>
</gene>
<evidence type="ECO:0000256" key="1">
    <source>
        <dbReference type="ARBA" id="ARBA00022630"/>
    </source>
</evidence>
<dbReference type="Gene3D" id="3.20.20.70">
    <property type="entry name" value="Aldolase class I"/>
    <property type="match status" value="1"/>
</dbReference>
<proteinExistence type="predicted"/>
<dbReference type="InterPro" id="IPR004136">
    <property type="entry name" value="NMO"/>
</dbReference>
<keyword evidence="2" id="KW-0288">FMN</keyword>
<dbReference type="GO" id="GO:0004497">
    <property type="term" value="F:monooxygenase activity"/>
    <property type="evidence" value="ECO:0007669"/>
    <property type="project" value="UniProtKB-KW"/>
</dbReference>
<name>A0ABY3QS93_9BRAD</name>
<dbReference type="RefSeq" id="WP_231144231.1">
    <property type="nucleotide sequence ID" value="NZ_CP088100.1"/>
</dbReference>
<dbReference type="Pfam" id="PF03060">
    <property type="entry name" value="NMO"/>
    <property type="match status" value="2"/>
</dbReference>
<protein>
    <submittedName>
        <fullName evidence="4">Nitronate monooxygenase</fullName>
    </submittedName>
</protein>
<dbReference type="PANTHER" id="PTHR32332">
    <property type="entry name" value="2-NITROPROPANE DIOXYGENASE"/>
    <property type="match status" value="1"/>
</dbReference>
<dbReference type="SUPFAM" id="SSF51412">
    <property type="entry name" value="Inosine monophosphate dehydrogenase (IMPDH)"/>
    <property type="match status" value="1"/>
</dbReference>
<keyword evidence="1" id="KW-0285">Flavoprotein</keyword>
<dbReference type="Proteomes" id="UP001430990">
    <property type="component" value="Chromosome"/>
</dbReference>
<evidence type="ECO:0000313" key="4">
    <source>
        <dbReference type="EMBL" id="UFW88451.1"/>
    </source>
</evidence>
<dbReference type="CDD" id="cd04730">
    <property type="entry name" value="NPD_like"/>
    <property type="match status" value="1"/>
</dbReference>
<keyword evidence="5" id="KW-1185">Reference proteome</keyword>
<sequence>MAIKTRLTDFFGLEHPIVLAPMDPASGGELASAVSAAGALGMLGGGYANRTWFEEQSAKVSRPDVGCGFITWALANDPGLLELALQRHNKAIMLSFSDPAPYAPKVKQAGVPLICQVQTLEHAKRAIDVGADVVIAQGTEAGGHGLTARSTMPFVPAVADLVAQRASDVLVLAAGGIADGRGVAAALMLGADGALMGTRFWATQESVIHRNAKEKVVTATGDETIRTRVYDVVRKKPWPSEYTGRLMKNGFIDQWHGREDELRNLQEAELQRVETAWASGDYDTANVTVGEGIGLIHDIPTAGELVKRISAEASACLSRYAPAQQSIAA</sequence>
<reference evidence="4" key="1">
    <citation type="submission" date="2021-11" db="EMBL/GenBank/DDBJ databases">
        <title>Australian commercial rhizobial inoculants.</title>
        <authorList>
            <person name="Kohlmeier M.G."/>
            <person name="O'Hara G.W."/>
            <person name="Colombi E."/>
            <person name="Ramsay J.P."/>
            <person name="Terpolilli J."/>
        </authorList>
    </citation>
    <scope>NUCLEOTIDE SEQUENCE</scope>
    <source>
        <strain evidence="4">CC829</strain>
    </source>
</reference>
<dbReference type="EMBL" id="CP088100">
    <property type="protein sequence ID" value="UFW88451.1"/>
    <property type="molecule type" value="Genomic_DNA"/>
</dbReference>
<organism evidence="4 5">
    <name type="scientific">Bradyrhizobium barranii</name>
    <dbReference type="NCBI Taxonomy" id="2992140"/>
    <lineage>
        <taxon>Bacteria</taxon>
        <taxon>Pseudomonadati</taxon>
        <taxon>Pseudomonadota</taxon>
        <taxon>Alphaproteobacteria</taxon>
        <taxon>Hyphomicrobiales</taxon>
        <taxon>Nitrobacteraceae</taxon>
        <taxon>Bradyrhizobium</taxon>
    </lineage>
</organism>